<sequence length="363" mass="37326">MAKPLRSDDPSPQNMQFSHFGVLNDGSQSKGSLFTSISLNIIIAIVVCIIGAAAKKTMDNRHKLTELSLAPLPKQPEPEPIKPKIIPPKPLPTPPVVKVEPPKIKMPEVKLPEPPKPPEIKMVQQPPILVPAPPKIVQPPPAPKIVNLAQAQPAAVANNSPHPAPIALGQQNNPIAPSNRPTASAINLGNSGAAGMPASNKGMGPTTVSLGSGSASSQNMSGRDNAAAVKGVKLGVTGGTGPLNSPTRVAGPVNLGQNTPPPAPKPTGPVTTAKSAPKVLFKPRPEYTAEAIKLHIEGTVSVRLRVSSTGTVQVLGVTSDLGHGLGDSAVRAVQSTRFSPATDASGNPVDWEGVVNVAFQLAG</sequence>
<dbReference type="InterPro" id="IPR006260">
    <property type="entry name" value="TonB/TolA_C"/>
</dbReference>
<organism evidence="8 9">
    <name type="scientific">Edaphobacter aggregans</name>
    <dbReference type="NCBI Taxonomy" id="570835"/>
    <lineage>
        <taxon>Bacteria</taxon>
        <taxon>Pseudomonadati</taxon>
        <taxon>Acidobacteriota</taxon>
        <taxon>Terriglobia</taxon>
        <taxon>Terriglobales</taxon>
        <taxon>Acidobacteriaceae</taxon>
        <taxon>Edaphobacter</taxon>
    </lineage>
</organism>
<evidence type="ECO:0000256" key="5">
    <source>
        <dbReference type="SAM" id="MobiDB-lite"/>
    </source>
</evidence>
<dbReference type="PROSITE" id="PS52015">
    <property type="entry name" value="TONB_CTD"/>
    <property type="match status" value="1"/>
</dbReference>
<name>A0A3R9WFJ9_9BACT</name>
<evidence type="ECO:0000256" key="2">
    <source>
        <dbReference type="ARBA" id="ARBA00022692"/>
    </source>
</evidence>
<dbReference type="RefSeq" id="WP_125484654.1">
    <property type="nucleotide sequence ID" value="NZ_RSDW01000001.1"/>
</dbReference>
<protein>
    <submittedName>
        <fullName evidence="8">TonB family protein</fullName>
    </submittedName>
</protein>
<evidence type="ECO:0000256" key="1">
    <source>
        <dbReference type="ARBA" id="ARBA00004167"/>
    </source>
</evidence>
<dbReference type="EMBL" id="RSDW01000001">
    <property type="protein sequence ID" value="RSL15979.1"/>
    <property type="molecule type" value="Genomic_DNA"/>
</dbReference>
<comment type="subcellular location">
    <subcellularLocation>
        <location evidence="1">Membrane</location>
        <topology evidence="1">Single-pass membrane protein</topology>
    </subcellularLocation>
</comment>
<keyword evidence="9" id="KW-1185">Reference proteome</keyword>
<feature type="region of interest" description="Disordered" evidence="5">
    <location>
        <begin position="255"/>
        <end position="274"/>
    </location>
</feature>
<comment type="caution">
    <text evidence="8">The sequence shown here is derived from an EMBL/GenBank/DDBJ whole genome shotgun (WGS) entry which is preliminary data.</text>
</comment>
<feature type="domain" description="TonB C-terminal" evidence="7">
    <location>
        <begin position="272"/>
        <end position="363"/>
    </location>
</feature>
<dbReference type="NCBIfam" id="TIGR01352">
    <property type="entry name" value="tonB_Cterm"/>
    <property type="match status" value="1"/>
</dbReference>
<feature type="transmembrane region" description="Helical" evidence="6">
    <location>
        <begin position="33"/>
        <end position="54"/>
    </location>
</feature>
<dbReference type="OrthoDB" id="115028at2"/>
<reference evidence="8 9" key="1">
    <citation type="submission" date="2018-12" db="EMBL/GenBank/DDBJ databases">
        <title>Sequencing of bacterial isolates from soil warming experiment in Harvard Forest, Massachusetts, USA.</title>
        <authorList>
            <person name="Deangelis K."/>
        </authorList>
    </citation>
    <scope>NUCLEOTIDE SEQUENCE [LARGE SCALE GENOMIC DNA]</scope>
    <source>
        <strain evidence="8 9">EB153</strain>
    </source>
</reference>
<dbReference type="GO" id="GO:0016020">
    <property type="term" value="C:membrane"/>
    <property type="evidence" value="ECO:0007669"/>
    <property type="project" value="UniProtKB-SubCell"/>
</dbReference>
<proteinExistence type="predicted"/>
<accession>A0A3R9WFJ9</accession>
<dbReference type="SUPFAM" id="SSF74653">
    <property type="entry name" value="TolA/TonB C-terminal domain"/>
    <property type="match status" value="1"/>
</dbReference>
<keyword evidence="4 6" id="KW-0472">Membrane</keyword>
<evidence type="ECO:0000313" key="9">
    <source>
        <dbReference type="Proteomes" id="UP000269669"/>
    </source>
</evidence>
<evidence type="ECO:0000259" key="7">
    <source>
        <dbReference type="PROSITE" id="PS52015"/>
    </source>
</evidence>
<dbReference type="Proteomes" id="UP000269669">
    <property type="component" value="Unassembled WGS sequence"/>
</dbReference>
<keyword evidence="3 6" id="KW-1133">Transmembrane helix</keyword>
<feature type="region of interest" description="Disordered" evidence="5">
    <location>
        <begin position="1"/>
        <end position="20"/>
    </location>
</feature>
<evidence type="ECO:0000256" key="6">
    <source>
        <dbReference type="SAM" id="Phobius"/>
    </source>
</evidence>
<feature type="compositionally biased region" description="Pro residues" evidence="5">
    <location>
        <begin position="85"/>
        <end position="94"/>
    </location>
</feature>
<keyword evidence="2 6" id="KW-0812">Transmembrane</keyword>
<evidence type="ECO:0000256" key="4">
    <source>
        <dbReference type="ARBA" id="ARBA00023136"/>
    </source>
</evidence>
<dbReference type="PRINTS" id="PR01217">
    <property type="entry name" value="PRICHEXTENSN"/>
</dbReference>
<dbReference type="Pfam" id="PF03544">
    <property type="entry name" value="TonB_C"/>
    <property type="match status" value="1"/>
</dbReference>
<dbReference type="AlphaFoldDB" id="A0A3R9WFJ9"/>
<dbReference type="GO" id="GO:0055085">
    <property type="term" value="P:transmembrane transport"/>
    <property type="evidence" value="ECO:0007669"/>
    <property type="project" value="InterPro"/>
</dbReference>
<dbReference type="InterPro" id="IPR037682">
    <property type="entry name" value="TonB_C"/>
</dbReference>
<evidence type="ECO:0000313" key="8">
    <source>
        <dbReference type="EMBL" id="RSL15979.1"/>
    </source>
</evidence>
<feature type="region of interest" description="Disordered" evidence="5">
    <location>
        <begin position="69"/>
        <end position="94"/>
    </location>
</feature>
<dbReference type="Gene3D" id="3.30.1150.10">
    <property type="match status" value="1"/>
</dbReference>
<evidence type="ECO:0000256" key="3">
    <source>
        <dbReference type="ARBA" id="ARBA00022989"/>
    </source>
</evidence>
<gene>
    <name evidence="8" type="ORF">EDE15_1485</name>
</gene>